<name>A0A2H4J9W6_9CAUD</name>
<gene>
    <name evidence="1" type="ORF">7S2_52</name>
</gene>
<protein>
    <submittedName>
        <fullName evidence="1">Uncharacterized protein</fullName>
    </submittedName>
</protein>
<accession>A0A2H4J9W6</accession>
<dbReference type="EMBL" id="MF417939">
    <property type="protein sequence ID" value="ASN72045.1"/>
    <property type="molecule type" value="Genomic_DNA"/>
</dbReference>
<evidence type="ECO:0000313" key="1">
    <source>
        <dbReference type="EMBL" id="ASN72045.1"/>
    </source>
</evidence>
<sequence>MGGEASSRSGGVGLVVCWLWLVRGRVDGVGRGGVWGVWGAARRESMRLKDDAMNHSQGREQADQDTIRTLADTIAEQKVASQLAAHASQSIHEVVGRAP</sequence>
<proteinExistence type="predicted"/>
<organism evidence="1">
    <name type="scientific">uncultured Caudovirales phage</name>
    <dbReference type="NCBI Taxonomy" id="2100421"/>
    <lineage>
        <taxon>Viruses</taxon>
        <taxon>Duplodnaviria</taxon>
        <taxon>Heunggongvirae</taxon>
        <taxon>Uroviricota</taxon>
        <taxon>Caudoviricetes</taxon>
        <taxon>Peduoviridae</taxon>
        <taxon>Maltschvirus</taxon>
        <taxon>Maltschvirus maltsch</taxon>
    </lineage>
</organism>
<reference evidence="1" key="1">
    <citation type="submission" date="2017-06" db="EMBL/GenBank/DDBJ databases">
        <title>Novel phages from South African skin metaviromes.</title>
        <authorList>
            <person name="van Zyl L.J."/>
            <person name="Abrahams Y."/>
            <person name="Stander E.A."/>
            <person name="Kirby B.M."/>
            <person name="Clavaud C."/>
            <person name="Farcet C."/>
            <person name="Breton L."/>
            <person name="Trindade M.I."/>
        </authorList>
    </citation>
    <scope>NUCLEOTIDE SEQUENCE</scope>
</reference>